<dbReference type="SUPFAM" id="SSF51735">
    <property type="entry name" value="NAD(P)-binding Rossmann-fold domains"/>
    <property type="match status" value="1"/>
</dbReference>
<evidence type="ECO:0000259" key="3">
    <source>
        <dbReference type="Pfam" id="PF22725"/>
    </source>
</evidence>
<dbReference type="PANTHER" id="PTHR43818:SF11">
    <property type="entry name" value="BCDNA.GH03377"/>
    <property type="match status" value="1"/>
</dbReference>
<keyword evidence="1" id="KW-0560">Oxidoreductase</keyword>
<evidence type="ECO:0000256" key="1">
    <source>
        <dbReference type="ARBA" id="ARBA00023002"/>
    </source>
</evidence>
<proteinExistence type="predicted"/>
<dbReference type="RefSeq" id="WP_397024196.1">
    <property type="nucleotide sequence ID" value="NZ_JBITMB010000007.1"/>
</dbReference>
<dbReference type="Pfam" id="PF01408">
    <property type="entry name" value="GFO_IDH_MocA"/>
    <property type="match status" value="1"/>
</dbReference>
<dbReference type="Gene3D" id="3.30.360.10">
    <property type="entry name" value="Dihydrodipicolinate Reductase, domain 2"/>
    <property type="match status" value="1"/>
</dbReference>
<organism evidence="4 5">
    <name type="scientific">Nonomuraea indica</name>
    <dbReference type="NCBI Taxonomy" id="1581193"/>
    <lineage>
        <taxon>Bacteria</taxon>
        <taxon>Bacillati</taxon>
        <taxon>Actinomycetota</taxon>
        <taxon>Actinomycetes</taxon>
        <taxon>Streptosporangiales</taxon>
        <taxon>Streptosporangiaceae</taxon>
        <taxon>Nonomuraea</taxon>
    </lineage>
</organism>
<accession>A0ABW8ABH2</accession>
<dbReference type="InterPro" id="IPR036291">
    <property type="entry name" value="NAD(P)-bd_dom_sf"/>
</dbReference>
<dbReference type="InterPro" id="IPR055170">
    <property type="entry name" value="GFO_IDH_MocA-like_dom"/>
</dbReference>
<feature type="domain" description="GFO/IDH/MocA-like oxidoreductase" evidence="3">
    <location>
        <begin position="130"/>
        <end position="260"/>
    </location>
</feature>
<feature type="domain" description="Gfo/Idh/MocA-like oxidoreductase N-terminal" evidence="2">
    <location>
        <begin position="1"/>
        <end position="120"/>
    </location>
</feature>
<dbReference type="PANTHER" id="PTHR43818">
    <property type="entry name" value="BCDNA.GH03377"/>
    <property type="match status" value="1"/>
</dbReference>
<reference evidence="4 5" key="1">
    <citation type="submission" date="2024-10" db="EMBL/GenBank/DDBJ databases">
        <title>The Natural Products Discovery Center: Release of the First 8490 Sequenced Strains for Exploring Actinobacteria Biosynthetic Diversity.</title>
        <authorList>
            <person name="Kalkreuter E."/>
            <person name="Kautsar S.A."/>
            <person name="Yang D."/>
            <person name="Bader C.D."/>
            <person name="Teijaro C.N."/>
            <person name="Fluegel L."/>
            <person name="Davis C.M."/>
            <person name="Simpson J.R."/>
            <person name="Lauterbach L."/>
            <person name="Steele A.D."/>
            <person name="Gui C."/>
            <person name="Meng S."/>
            <person name="Li G."/>
            <person name="Viehrig K."/>
            <person name="Ye F."/>
            <person name="Su P."/>
            <person name="Kiefer A.F."/>
            <person name="Nichols A."/>
            <person name="Cepeda A.J."/>
            <person name="Yan W."/>
            <person name="Fan B."/>
            <person name="Jiang Y."/>
            <person name="Adhikari A."/>
            <person name="Zheng C.-J."/>
            <person name="Schuster L."/>
            <person name="Cowan T.M."/>
            <person name="Smanski M.J."/>
            <person name="Chevrette M.G."/>
            <person name="De Carvalho L.P.S."/>
            <person name="Shen B."/>
        </authorList>
    </citation>
    <scope>NUCLEOTIDE SEQUENCE [LARGE SCALE GENOMIC DNA]</scope>
    <source>
        <strain evidence="4 5">NPDC049503</strain>
    </source>
</reference>
<dbReference type="Pfam" id="PF14100">
    <property type="entry name" value="DUF6807"/>
    <property type="match status" value="1"/>
</dbReference>
<dbReference type="Proteomes" id="UP001612928">
    <property type="component" value="Unassembled WGS sequence"/>
</dbReference>
<evidence type="ECO:0000259" key="2">
    <source>
        <dbReference type="Pfam" id="PF01408"/>
    </source>
</evidence>
<evidence type="ECO:0000313" key="4">
    <source>
        <dbReference type="EMBL" id="MFI7443993.1"/>
    </source>
</evidence>
<dbReference type="InterPro" id="IPR050463">
    <property type="entry name" value="Gfo/Idh/MocA_oxidrdct_glycsds"/>
</dbReference>
<dbReference type="EMBL" id="JBITMB010000007">
    <property type="protein sequence ID" value="MFI7443993.1"/>
    <property type="molecule type" value="Genomic_DNA"/>
</dbReference>
<dbReference type="Pfam" id="PF22725">
    <property type="entry name" value="GFO_IDH_MocA_C3"/>
    <property type="match status" value="1"/>
</dbReference>
<sequence length="633" mass="66881">MRVVLAGTRGFGAHYLERLRGLTGVVELVGVCDTSPPDPEALHGLGAPEFSTDLASLIKRTGARIAVLATPIPTHAELTLAALDAGAHVLVEKPTAATMADFERMERAAAEAGLACQVGFQSLASAAIPAVRELVDSGAIGRVAGIGVAGSWPRPASYFTRSAWAGRRRLAGVDVVDGALTNPFAHAVATALAVAGAEERDAVVSVETELFHANAIESDDTSAVRVTTAGGTPIVAAVTLCAAGRDEPYVVVHGERGRIRLTYTLDEVQVNDEPVRRFPRHDLLVNLVDHIRTGADLLVPIARTGAFMRVMEAIRVAPDPLPIAVGHQDRSGDGVVLPGVAEVVEACAERLALFSELGVSWAVPLVAAGEVVAEYVTRPELPLTESPRPYLHPVRTLGGTVVTEVRPDDHPHHLGAGVAVTDLGGRNFWGGRTYVRDRGPAWLDDHGVQRHVAFTGRDGSGFAETLLWERPGEDPLVREKRTVRAVALSRGWALRFGFALHNLTGAPLTVRSSATKGRAGAGYGGFFWRAPAGSPELRVFSASAEGEREVHGSREPWLALSSQAWTLVFAQEDDPWFVRVAEYPGVGAALAWDTPLTFEDVLAREVTVVVADGRLPAGDVAALVAEAGAAATG</sequence>
<name>A0ABW8ABH2_9ACTN</name>
<comment type="caution">
    <text evidence="4">The sequence shown here is derived from an EMBL/GenBank/DDBJ whole genome shotgun (WGS) entry which is preliminary data.</text>
</comment>
<dbReference type="InterPro" id="IPR000683">
    <property type="entry name" value="Gfo/Idh/MocA-like_OxRdtase_N"/>
</dbReference>
<dbReference type="SUPFAM" id="SSF55347">
    <property type="entry name" value="Glyceraldehyde-3-phosphate dehydrogenase-like, C-terminal domain"/>
    <property type="match status" value="1"/>
</dbReference>
<dbReference type="Gene3D" id="3.40.50.720">
    <property type="entry name" value="NAD(P)-binding Rossmann-like Domain"/>
    <property type="match status" value="1"/>
</dbReference>
<dbReference type="InterPro" id="IPR029475">
    <property type="entry name" value="DUF6807"/>
</dbReference>
<protein>
    <submittedName>
        <fullName evidence="4">DUF6807 family protein</fullName>
    </submittedName>
</protein>
<gene>
    <name evidence="4" type="ORF">ACIBP5_28820</name>
</gene>
<evidence type="ECO:0000313" key="5">
    <source>
        <dbReference type="Proteomes" id="UP001612928"/>
    </source>
</evidence>
<keyword evidence="5" id="KW-1185">Reference proteome</keyword>